<name>A0A9P5CL78_CRYP1</name>
<dbReference type="InterPro" id="IPR010730">
    <property type="entry name" value="HET"/>
</dbReference>
<evidence type="ECO:0000259" key="1">
    <source>
        <dbReference type="Pfam" id="PF06985"/>
    </source>
</evidence>
<dbReference type="Pfam" id="PF06985">
    <property type="entry name" value="HET"/>
    <property type="match status" value="1"/>
</dbReference>
<dbReference type="RefSeq" id="XP_040773762.1">
    <property type="nucleotide sequence ID" value="XM_040917714.1"/>
</dbReference>
<evidence type="ECO:0000313" key="3">
    <source>
        <dbReference type="Proteomes" id="UP000803844"/>
    </source>
</evidence>
<dbReference type="GeneID" id="63834843"/>
<dbReference type="AlphaFoldDB" id="A0A9P5CL78"/>
<feature type="non-terminal residue" evidence="2">
    <location>
        <position position="352"/>
    </location>
</feature>
<comment type="caution">
    <text evidence="2">The sequence shown here is derived from an EMBL/GenBank/DDBJ whole genome shotgun (WGS) entry which is preliminary data.</text>
</comment>
<dbReference type="EMBL" id="MU032350">
    <property type="protein sequence ID" value="KAF3762783.1"/>
    <property type="molecule type" value="Genomic_DNA"/>
</dbReference>
<feature type="domain" description="Heterokaryon incompatibility" evidence="1">
    <location>
        <begin position="68"/>
        <end position="215"/>
    </location>
</feature>
<organism evidence="2 3">
    <name type="scientific">Cryphonectria parasitica (strain ATCC 38755 / EP155)</name>
    <dbReference type="NCBI Taxonomy" id="660469"/>
    <lineage>
        <taxon>Eukaryota</taxon>
        <taxon>Fungi</taxon>
        <taxon>Dikarya</taxon>
        <taxon>Ascomycota</taxon>
        <taxon>Pezizomycotina</taxon>
        <taxon>Sordariomycetes</taxon>
        <taxon>Sordariomycetidae</taxon>
        <taxon>Diaporthales</taxon>
        <taxon>Cryphonectriaceae</taxon>
        <taxon>Cryphonectria-Endothia species complex</taxon>
        <taxon>Cryphonectria</taxon>
    </lineage>
</organism>
<dbReference type="OrthoDB" id="5078889at2759"/>
<gene>
    <name evidence="2" type="ORF">M406DRAFT_265137</name>
</gene>
<accession>A0A9P5CL78</accession>
<dbReference type="PANTHER" id="PTHR33112">
    <property type="entry name" value="DOMAIN PROTEIN, PUTATIVE-RELATED"/>
    <property type="match status" value="1"/>
</dbReference>
<evidence type="ECO:0000313" key="2">
    <source>
        <dbReference type="EMBL" id="KAF3762783.1"/>
    </source>
</evidence>
<sequence length="352" mass="40091">MAVAREWIENCTNKHTNCGKRSTEAGYTPTRLLDVSQAIDKSKGVVTLVDTTKHHNVALSDGTRTVEYATLSHRWNPSYTCFTETSNIDDHLTKGIQINLLPKIFAEACITARKLGLRYIWIDSLCIIQDSNTDKASEIPKMADYYQSAELNLSASTEVLEGLWSDRDGASTRPFKIKATLCLPAGKRKEVVIDLAPVLRTNKSHLDYRGWILQERIFPRRTLFFDAYWLSFECGEMSASESCPRGVRLDKAKCFQLTHNTTIGNQRQILTLWYRILNEYSLRQLSFESDRLDAISGLAARLARTLGDDYIGGIWRHSLLECLQWRPDDPLRGSEATVRQTKYRAPTWSWAS</sequence>
<keyword evidence="3" id="KW-1185">Reference proteome</keyword>
<dbReference type="PANTHER" id="PTHR33112:SF16">
    <property type="entry name" value="HETEROKARYON INCOMPATIBILITY DOMAIN-CONTAINING PROTEIN"/>
    <property type="match status" value="1"/>
</dbReference>
<reference evidence="2" key="1">
    <citation type="journal article" date="2020" name="Phytopathology">
        <title>Genome sequence of the chestnut blight fungus Cryphonectria parasitica EP155: A fundamental resource for an archetypical invasive plant pathogen.</title>
        <authorList>
            <person name="Crouch J.A."/>
            <person name="Dawe A."/>
            <person name="Aerts A."/>
            <person name="Barry K."/>
            <person name="Churchill A.C.L."/>
            <person name="Grimwood J."/>
            <person name="Hillman B."/>
            <person name="Milgroom M.G."/>
            <person name="Pangilinan J."/>
            <person name="Smith M."/>
            <person name="Salamov A."/>
            <person name="Schmutz J."/>
            <person name="Yadav J."/>
            <person name="Grigoriev I.V."/>
            <person name="Nuss D."/>
        </authorList>
    </citation>
    <scope>NUCLEOTIDE SEQUENCE</scope>
    <source>
        <strain evidence="2">EP155</strain>
    </source>
</reference>
<dbReference type="Proteomes" id="UP000803844">
    <property type="component" value="Unassembled WGS sequence"/>
</dbReference>
<proteinExistence type="predicted"/>
<protein>
    <submittedName>
        <fullName evidence="2">HET-domain-containing protein</fullName>
    </submittedName>
</protein>